<dbReference type="Pfam" id="PF13499">
    <property type="entry name" value="EF-hand_7"/>
    <property type="match status" value="1"/>
</dbReference>
<dbReference type="InterPro" id="IPR018247">
    <property type="entry name" value="EF_Hand_1_Ca_BS"/>
</dbReference>
<protein>
    <submittedName>
        <fullName evidence="4">EF-hand domain-containing protein</fullName>
    </submittedName>
</protein>
<evidence type="ECO:0000313" key="5">
    <source>
        <dbReference type="Proteomes" id="UP001181622"/>
    </source>
</evidence>
<feature type="chain" id="PRO_5047375233" evidence="2">
    <location>
        <begin position="24"/>
        <end position="180"/>
    </location>
</feature>
<feature type="compositionally biased region" description="Basic and acidic residues" evidence="1">
    <location>
        <begin position="126"/>
        <end position="169"/>
    </location>
</feature>
<dbReference type="PROSITE" id="PS00018">
    <property type="entry name" value="EF_HAND_1"/>
    <property type="match status" value="2"/>
</dbReference>
<accession>A0ABU1DIF3</accession>
<feature type="domain" description="EF-hand" evidence="3">
    <location>
        <begin position="127"/>
        <end position="153"/>
    </location>
</feature>
<dbReference type="SMART" id="SM00054">
    <property type="entry name" value="EFh"/>
    <property type="match status" value="3"/>
</dbReference>
<dbReference type="Proteomes" id="UP001181622">
    <property type="component" value="Unassembled WGS sequence"/>
</dbReference>
<dbReference type="SUPFAM" id="SSF47473">
    <property type="entry name" value="EF-hand"/>
    <property type="match status" value="1"/>
</dbReference>
<evidence type="ECO:0000259" key="3">
    <source>
        <dbReference type="PROSITE" id="PS50222"/>
    </source>
</evidence>
<proteinExistence type="predicted"/>
<feature type="domain" description="EF-hand" evidence="3">
    <location>
        <begin position="57"/>
        <end position="92"/>
    </location>
</feature>
<feature type="region of interest" description="Disordered" evidence="1">
    <location>
        <begin position="23"/>
        <end position="54"/>
    </location>
</feature>
<comment type="caution">
    <text evidence="4">The sequence shown here is derived from an EMBL/GenBank/DDBJ whole genome shotgun (WGS) entry which is preliminary data.</text>
</comment>
<feature type="signal peptide" evidence="2">
    <location>
        <begin position="1"/>
        <end position="23"/>
    </location>
</feature>
<feature type="compositionally biased region" description="Acidic residues" evidence="1">
    <location>
        <begin position="170"/>
        <end position="180"/>
    </location>
</feature>
<name>A0ABU1DIF3_9HYPH</name>
<dbReference type="Gene3D" id="1.10.238.10">
    <property type="entry name" value="EF-hand"/>
    <property type="match status" value="2"/>
</dbReference>
<reference evidence="4" key="1">
    <citation type="submission" date="2020-10" db="EMBL/GenBank/DDBJ databases">
        <authorList>
            <person name="Abbas A."/>
            <person name="Razzaq R."/>
            <person name="Waqas M."/>
            <person name="Abbas N."/>
            <person name="Nielsen T.K."/>
            <person name="Hansen L.H."/>
            <person name="Hussain S."/>
            <person name="Shahid M."/>
        </authorList>
    </citation>
    <scope>NUCLEOTIDE SEQUENCE</scope>
    <source>
        <strain evidence="4">S14</strain>
    </source>
</reference>
<evidence type="ECO:0000256" key="2">
    <source>
        <dbReference type="SAM" id="SignalP"/>
    </source>
</evidence>
<organism evidence="4 5">
    <name type="scientific">Chelatococcus sambhunathii</name>
    <dbReference type="NCBI Taxonomy" id="363953"/>
    <lineage>
        <taxon>Bacteria</taxon>
        <taxon>Pseudomonadati</taxon>
        <taxon>Pseudomonadota</taxon>
        <taxon>Alphaproteobacteria</taxon>
        <taxon>Hyphomicrobiales</taxon>
        <taxon>Chelatococcaceae</taxon>
        <taxon>Chelatococcus</taxon>
    </lineage>
</organism>
<dbReference type="InterPro" id="IPR011992">
    <property type="entry name" value="EF-hand-dom_pair"/>
</dbReference>
<feature type="region of interest" description="Disordered" evidence="1">
    <location>
        <begin position="108"/>
        <end position="180"/>
    </location>
</feature>
<feature type="compositionally biased region" description="Basic and acidic residues" evidence="1">
    <location>
        <begin position="108"/>
        <end position="117"/>
    </location>
</feature>
<keyword evidence="2" id="KW-0732">Signal</keyword>
<evidence type="ECO:0000313" key="4">
    <source>
        <dbReference type="EMBL" id="MDR4307892.1"/>
    </source>
</evidence>
<evidence type="ECO:0000256" key="1">
    <source>
        <dbReference type="SAM" id="MobiDB-lite"/>
    </source>
</evidence>
<dbReference type="EMBL" id="JADBEO010000035">
    <property type="protein sequence ID" value="MDR4307892.1"/>
    <property type="molecule type" value="Genomic_DNA"/>
</dbReference>
<dbReference type="Pfam" id="PF13202">
    <property type="entry name" value="EF-hand_5"/>
    <property type="match status" value="2"/>
</dbReference>
<sequence length="180" mass="19341">MIRQVSTIAVAAVALAFASPAFAGAASDKSDAKPKGGPAKQFERMDRNNDGAIDADEVKQQLSKFMKRADKNGDGVIDADEIKALKERAAKKSEKAADNVEKKLKKLDTDGDGKISETEALTRPAWFDRADANKDGKVTKAEIDDLMAKRKARDEKKAGKKANDAKDTAADDDDAGDDDE</sequence>
<dbReference type="PROSITE" id="PS50222">
    <property type="entry name" value="EF_HAND_2"/>
    <property type="match status" value="2"/>
</dbReference>
<keyword evidence="5" id="KW-1185">Reference proteome</keyword>
<dbReference type="RefSeq" id="WP_309393177.1">
    <property type="nucleotide sequence ID" value="NZ_JADBEO010000035.1"/>
</dbReference>
<gene>
    <name evidence="4" type="ORF">IHQ68_14815</name>
</gene>
<dbReference type="InterPro" id="IPR002048">
    <property type="entry name" value="EF_hand_dom"/>
</dbReference>